<feature type="region of interest" description="Disordered" evidence="1">
    <location>
        <begin position="96"/>
        <end position="217"/>
    </location>
</feature>
<dbReference type="RefSeq" id="WP_079575357.1">
    <property type="nucleotide sequence ID" value="NZ_FUZQ01000005.1"/>
</dbReference>
<dbReference type="EMBL" id="FUZQ01000005">
    <property type="protein sequence ID" value="SKC72127.1"/>
    <property type="molecule type" value="Genomic_DNA"/>
</dbReference>
<keyword evidence="3" id="KW-1185">Reference proteome</keyword>
<proteinExistence type="predicted"/>
<feature type="compositionally biased region" description="Low complexity" evidence="1">
    <location>
        <begin position="184"/>
        <end position="210"/>
    </location>
</feature>
<evidence type="ECO:0000256" key="1">
    <source>
        <dbReference type="SAM" id="MobiDB-lite"/>
    </source>
</evidence>
<dbReference type="AlphaFoldDB" id="A0A1T5L7X0"/>
<evidence type="ECO:0000313" key="3">
    <source>
        <dbReference type="Proteomes" id="UP000189777"/>
    </source>
</evidence>
<dbReference type="STRING" id="526729.SAMN04324258_3106"/>
<reference evidence="2 3" key="1">
    <citation type="submission" date="2017-02" db="EMBL/GenBank/DDBJ databases">
        <authorList>
            <person name="Peterson S.W."/>
        </authorList>
    </citation>
    <scope>NUCLEOTIDE SEQUENCE [LARGE SCALE GENOMIC DNA]</scope>
    <source>
        <strain evidence="2 3">DSM 21481</strain>
    </source>
</reference>
<evidence type="ECO:0008006" key="4">
    <source>
        <dbReference type="Google" id="ProtNLM"/>
    </source>
</evidence>
<feature type="compositionally biased region" description="Acidic residues" evidence="1">
    <location>
        <begin position="111"/>
        <end position="162"/>
    </location>
</feature>
<gene>
    <name evidence="2" type="ORF">SAMN04324258_3106</name>
</gene>
<organism evidence="2 3">
    <name type="scientific">Krasilnikoviella flava</name>
    <dbReference type="NCBI Taxonomy" id="526729"/>
    <lineage>
        <taxon>Bacteria</taxon>
        <taxon>Bacillati</taxon>
        <taxon>Actinomycetota</taxon>
        <taxon>Actinomycetes</taxon>
        <taxon>Micrococcales</taxon>
        <taxon>Promicromonosporaceae</taxon>
        <taxon>Krasilnikoviella</taxon>
    </lineage>
</organism>
<sequence length="217" mass="22600">MDEKLKLAGILLGGYLLGRTKRLKTAVLISAAVAGNRLRDETTRGQLMGRMSGLKDLAASPQVQRLKDDVTGRLVSASKDAALAAVTNRVDALTTKLQAGVPGEEDRAAGDEDEAPEDEEAPQDEMPSDEDTAGEEESEAEAPDEEDSEAEAADEGQDEEEPPAPKKAPARRRPAAKSSGGGSRTSSGSGSRSGTSRTRTSSGSGSSSRSSRARKSS</sequence>
<dbReference type="Proteomes" id="UP000189777">
    <property type="component" value="Unassembled WGS sequence"/>
</dbReference>
<accession>A0A1T5L7X0</accession>
<name>A0A1T5L7X0_9MICO</name>
<evidence type="ECO:0000313" key="2">
    <source>
        <dbReference type="EMBL" id="SKC72127.1"/>
    </source>
</evidence>
<protein>
    <recommendedName>
        <fullName evidence="4">DNA primase</fullName>
    </recommendedName>
</protein>